<evidence type="ECO:0000313" key="3">
    <source>
        <dbReference type="EMBL" id="CAG9584595.1"/>
    </source>
</evidence>
<reference evidence="3" key="1">
    <citation type="submission" date="2021-09" db="EMBL/GenBank/DDBJ databases">
        <authorList>
            <person name="Martin H S."/>
        </authorList>
    </citation>
    <scope>NUCLEOTIDE SEQUENCE</scope>
</reference>
<evidence type="ECO:0000256" key="1">
    <source>
        <dbReference type="SAM" id="MobiDB-lite"/>
    </source>
</evidence>
<name>A0A8J2R6T2_9NEOP</name>
<dbReference type="Proteomes" id="UP000789524">
    <property type="component" value="Unassembled WGS sequence"/>
</dbReference>
<comment type="caution">
    <text evidence="3">The sequence shown here is derived from an EMBL/GenBank/DDBJ whole genome shotgun (WGS) entry which is preliminary data.</text>
</comment>
<proteinExistence type="predicted"/>
<protein>
    <submittedName>
        <fullName evidence="3">(African queen) hypothetical protein</fullName>
    </submittedName>
</protein>
<feature type="region of interest" description="Disordered" evidence="1">
    <location>
        <begin position="1"/>
        <end position="24"/>
    </location>
</feature>
<feature type="compositionally biased region" description="Polar residues" evidence="1">
    <location>
        <begin position="39"/>
        <end position="62"/>
    </location>
</feature>
<feature type="region of interest" description="Disordered" evidence="1">
    <location>
        <begin position="39"/>
        <end position="66"/>
    </location>
</feature>
<keyword evidence="4" id="KW-1185">Reference proteome</keyword>
<evidence type="ECO:0000313" key="4">
    <source>
        <dbReference type="Proteomes" id="UP000789524"/>
    </source>
</evidence>
<sequence>MSAKPNRGQQRRRAESPTQSNVISQQLETILNRLTALEQQTTSVERRPTSLQASTLETSSETGVVRRDLCEVPAPTERPLPSPGSTAATTEVAEKFLEAITSLTAAVKPIATKERLQRGRVAARTLPRQERPC</sequence>
<accession>A0A8J2R6T2</accession>
<dbReference type="EMBL" id="CAKASE010000050">
    <property type="protein sequence ID" value="CAG9564277.1"/>
    <property type="molecule type" value="Genomic_DNA"/>
</dbReference>
<dbReference type="AlphaFoldDB" id="A0A8J2R6T2"/>
<dbReference type="EMBL" id="CAKASE010000082">
    <property type="protein sequence ID" value="CAG9584595.1"/>
    <property type="molecule type" value="Genomic_DNA"/>
</dbReference>
<gene>
    <name evidence="3" type="ORF">DCHRY22_LOCUS15157</name>
    <name evidence="2" type="ORF">DCHRY22_LOCUS5287</name>
</gene>
<organism evidence="3 4">
    <name type="scientific">Danaus chrysippus</name>
    <name type="common">African queen</name>
    <dbReference type="NCBI Taxonomy" id="151541"/>
    <lineage>
        <taxon>Eukaryota</taxon>
        <taxon>Metazoa</taxon>
        <taxon>Ecdysozoa</taxon>
        <taxon>Arthropoda</taxon>
        <taxon>Hexapoda</taxon>
        <taxon>Insecta</taxon>
        <taxon>Pterygota</taxon>
        <taxon>Neoptera</taxon>
        <taxon>Endopterygota</taxon>
        <taxon>Lepidoptera</taxon>
        <taxon>Glossata</taxon>
        <taxon>Ditrysia</taxon>
        <taxon>Papilionoidea</taxon>
        <taxon>Nymphalidae</taxon>
        <taxon>Danainae</taxon>
        <taxon>Danaini</taxon>
        <taxon>Danaina</taxon>
        <taxon>Danaus</taxon>
        <taxon>Anosia</taxon>
    </lineage>
</organism>
<evidence type="ECO:0000313" key="2">
    <source>
        <dbReference type="EMBL" id="CAG9564277.1"/>
    </source>
</evidence>